<dbReference type="OrthoDB" id="3259206at2759"/>
<sequence>MAFWGSRSCRLVRMSQNSAEEHEHALALLYGSSGHVIAVVLQTIIYGIYVVLVPISSYIMLRRGLTTKERKILFATIIFMFIQSTASWIASVAILFESIQVWFLSPDPDAGITPNYITFFNALMSVNYVLTDGVVLWRAWVLCSTDGTKALKICLFIFCLSTLSVITTIAIRIILMKVVNTETVQLRHQLNQGINVTQVGTLVLSVLTNFITTSIISIKAWRSRSEIRDDLDATANIHARVRKTFALLIETGIIYTLSCLIVLIFIVIPLKVGTLGDLFTPVNTQLAGIYPVVVLLLVTHNQSLDRTVRAFASGVEQTSLRVTTMQLASTLRIERHSVISTGSDMSEVHNDLNGHTRSSNKHDMGLLPSSLWGDCLGSHEED</sequence>
<name>A0A0D0CND0_9AGAR</name>
<protein>
    <recommendedName>
        <fullName evidence="5">Taste receptor type 2</fullName>
    </recommendedName>
</protein>
<feature type="transmembrane region" description="Helical" evidence="2">
    <location>
        <begin position="73"/>
        <end position="96"/>
    </location>
</feature>
<feature type="transmembrane region" description="Helical" evidence="2">
    <location>
        <begin position="195"/>
        <end position="218"/>
    </location>
</feature>
<dbReference type="EMBL" id="KN834776">
    <property type="protein sequence ID" value="KIK60227.1"/>
    <property type="molecule type" value="Genomic_DNA"/>
</dbReference>
<feature type="transmembrane region" description="Helical" evidence="2">
    <location>
        <begin position="282"/>
        <end position="299"/>
    </location>
</feature>
<dbReference type="HOGENOM" id="CLU_044614_9_2_1"/>
<evidence type="ECO:0008006" key="5">
    <source>
        <dbReference type="Google" id="ProtNLM"/>
    </source>
</evidence>
<evidence type="ECO:0000313" key="4">
    <source>
        <dbReference type="Proteomes" id="UP000053593"/>
    </source>
</evidence>
<keyword evidence="2" id="KW-0472">Membrane</keyword>
<evidence type="ECO:0000256" key="2">
    <source>
        <dbReference type="SAM" id="Phobius"/>
    </source>
</evidence>
<feature type="compositionally biased region" description="Basic and acidic residues" evidence="1">
    <location>
        <begin position="346"/>
        <end position="363"/>
    </location>
</feature>
<keyword evidence="2" id="KW-1133">Transmembrane helix</keyword>
<dbReference type="AlphaFoldDB" id="A0A0D0CND0"/>
<evidence type="ECO:0000256" key="1">
    <source>
        <dbReference type="SAM" id="MobiDB-lite"/>
    </source>
</evidence>
<feature type="transmembrane region" description="Helical" evidence="2">
    <location>
        <begin position="245"/>
        <end position="270"/>
    </location>
</feature>
<keyword evidence="2" id="KW-0812">Transmembrane</keyword>
<evidence type="ECO:0000313" key="3">
    <source>
        <dbReference type="EMBL" id="KIK60227.1"/>
    </source>
</evidence>
<feature type="transmembrane region" description="Helical" evidence="2">
    <location>
        <begin position="116"/>
        <end position="141"/>
    </location>
</feature>
<accession>A0A0D0CND0</accession>
<dbReference type="Proteomes" id="UP000053593">
    <property type="component" value="Unassembled WGS sequence"/>
</dbReference>
<feature type="transmembrane region" description="Helical" evidence="2">
    <location>
        <begin position="153"/>
        <end position="175"/>
    </location>
</feature>
<keyword evidence="4" id="KW-1185">Reference proteome</keyword>
<organism evidence="3 4">
    <name type="scientific">Collybiopsis luxurians FD-317 M1</name>
    <dbReference type="NCBI Taxonomy" id="944289"/>
    <lineage>
        <taxon>Eukaryota</taxon>
        <taxon>Fungi</taxon>
        <taxon>Dikarya</taxon>
        <taxon>Basidiomycota</taxon>
        <taxon>Agaricomycotina</taxon>
        <taxon>Agaricomycetes</taxon>
        <taxon>Agaricomycetidae</taxon>
        <taxon>Agaricales</taxon>
        <taxon>Marasmiineae</taxon>
        <taxon>Omphalotaceae</taxon>
        <taxon>Collybiopsis</taxon>
        <taxon>Collybiopsis luxurians</taxon>
    </lineage>
</organism>
<feature type="region of interest" description="Disordered" evidence="1">
    <location>
        <begin position="344"/>
        <end position="363"/>
    </location>
</feature>
<proteinExistence type="predicted"/>
<reference evidence="3 4" key="1">
    <citation type="submission" date="2014-04" db="EMBL/GenBank/DDBJ databases">
        <title>Evolutionary Origins and Diversification of the Mycorrhizal Mutualists.</title>
        <authorList>
            <consortium name="DOE Joint Genome Institute"/>
            <consortium name="Mycorrhizal Genomics Consortium"/>
            <person name="Kohler A."/>
            <person name="Kuo A."/>
            <person name="Nagy L.G."/>
            <person name="Floudas D."/>
            <person name="Copeland A."/>
            <person name="Barry K.W."/>
            <person name="Cichocki N."/>
            <person name="Veneault-Fourrey C."/>
            <person name="LaButti K."/>
            <person name="Lindquist E.A."/>
            <person name="Lipzen A."/>
            <person name="Lundell T."/>
            <person name="Morin E."/>
            <person name="Murat C."/>
            <person name="Riley R."/>
            <person name="Ohm R."/>
            <person name="Sun H."/>
            <person name="Tunlid A."/>
            <person name="Henrissat B."/>
            <person name="Grigoriev I.V."/>
            <person name="Hibbett D.S."/>
            <person name="Martin F."/>
        </authorList>
    </citation>
    <scope>NUCLEOTIDE SEQUENCE [LARGE SCALE GENOMIC DNA]</scope>
    <source>
        <strain evidence="3 4">FD-317 M1</strain>
    </source>
</reference>
<gene>
    <name evidence="3" type="ORF">GYMLUDRAFT_226282</name>
</gene>
<feature type="transmembrane region" description="Helical" evidence="2">
    <location>
        <begin position="36"/>
        <end position="61"/>
    </location>
</feature>